<dbReference type="Pfam" id="PF00615">
    <property type="entry name" value="RGS"/>
    <property type="match status" value="1"/>
</dbReference>
<reference evidence="3" key="1">
    <citation type="submission" date="2023-06" db="EMBL/GenBank/DDBJ databases">
        <title>Genome-scale phylogeny and comparative genomics of the fungal order Sordariales.</title>
        <authorList>
            <consortium name="Lawrence Berkeley National Laboratory"/>
            <person name="Hensen N."/>
            <person name="Bonometti L."/>
            <person name="Westerberg I."/>
            <person name="Brannstrom I.O."/>
            <person name="Guillou S."/>
            <person name="Cros-Aarteil S."/>
            <person name="Calhoun S."/>
            <person name="Haridas S."/>
            <person name="Kuo A."/>
            <person name="Mondo S."/>
            <person name="Pangilinan J."/>
            <person name="Riley R."/>
            <person name="Labutti K."/>
            <person name="Andreopoulos B."/>
            <person name="Lipzen A."/>
            <person name="Chen C."/>
            <person name="Yanf M."/>
            <person name="Daum C."/>
            <person name="Ng V."/>
            <person name="Clum A."/>
            <person name="Steindorff A."/>
            <person name="Ohm R."/>
            <person name="Martin F."/>
            <person name="Silar P."/>
            <person name="Natvig D."/>
            <person name="Lalanne C."/>
            <person name="Gautier V."/>
            <person name="Ament-Velasquez S.L."/>
            <person name="Kruys A."/>
            <person name="Hutchinson M.I."/>
            <person name="Powell A.J."/>
            <person name="Barry K."/>
            <person name="Miller A.N."/>
            <person name="Grigoriev I.V."/>
            <person name="Debuchy R."/>
            <person name="Gladieux P."/>
            <person name="Thoren M.H."/>
            <person name="Johannesson H."/>
        </authorList>
    </citation>
    <scope>NUCLEOTIDE SEQUENCE</scope>
    <source>
        <strain evidence="3">8032-3</strain>
    </source>
</reference>
<gene>
    <name evidence="3" type="ORF">QBC33DRAFT_577743</name>
</gene>
<keyword evidence="1" id="KW-0812">Transmembrane</keyword>
<evidence type="ECO:0000313" key="3">
    <source>
        <dbReference type="EMBL" id="KAK1768076.1"/>
    </source>
</evidence>
<dbReference type="Proteomes" id="UP001244011">
    <property type="component" value="Unassembled WGS sequence"/>
</dbReference>
<feature type="domain" description="RGS" evidence="2">
    <location>
        <begin position="202"/>
        <end position="264"/>
    </location>
</feature>
<organism evidence="3 4">
    <name type="scientific">Phialemonium atrogriseum</name>
    <dbReference type="NCBI Taxonomy" id="1093897"/>
    <lineage>
        <taxon>Eukaryota</taxon>
        <taxon>Fungi</taxon>
        <taxon>Dikarya</taxon>
        <taxon>Ascomycota</taxon>
        <taxon>Pezizomycotina</taxon>
        <taxon>Sordariomycetes</taxon>
        <taxon>Sordariomycetidae</taxon>
        <taxon>Cephalothecales</taxon>
        <taxon>Cephalothecaceae</taxon>
        <taxon>Phialemonium</taxon>
    </lineage>
</organism>
<keyword evidence="1" id="KW-0472">Membrane</keyword>
<accession>A0AAJ0C1A6</accession>
<evidence type="ECO:0000256" key="1">
    <source>
        <dbReference type="SAM" id="Phobius"/>
    </source>
</evidence>
<dbReference type="InterPro" id="IPR036305">
    <property type="entry name" value="RGS_sf"/>
</dbReference>
<dbReference type="PANTHER" id="PTHR39466:SF1">
    <property type="entry name" value="RGS DOMAIN-CONTAINING PROTEIN"/>
    <property type="match status" value="1"/>
</dbReference>
<dbReference type="EMBL" id="MU839006">
    <property type="protein sequence ID" value="KAK1768076.1"/>
    <property type="molecule type" value="Genomic_DNA"/>
</dbReference>
<keyword evidence="1" id="KW-1133">Transmembrane helix</keyword>
<dbReference type="PANTHER" id="PTHR39466">
    <property type="entry name" value="RGS DOMAIN-CONTAINING PROTEIN"/>
    <property type="match status" value="1"/>
</dbReference>
<dbReference type="InterPro" id="IPR016137">
    <property type="entry name" value="RGS"/>
</dbReference>
<dbReference type="AlphaFoldDB" id="A0AAJ0C1A6"/>
<protein>
    <recommendedName>
        <fullName evidence="2">RGS domain-containing protein</fullName>
    </recommendedName>
</protein>
<dbReference type="Gene3D" id="1.10.167.10">
    <property type="entry name" value="Regulator of G-protein Signalling 4, domain 2"/>
    <property type="match status" value="1"/>
</dbReference>
<dbReference type="RefSeq" id="XP_060284289.1">
    <property type="nucleotide sequence ID" value="XM_060431002.1"/>
</dbReference>
<name>A0AAJ0C1A6_9PEZI</name>
<evidence type="ECO:0000259" key="2">
    <source>
        <dbReference type="Pfam" id="PF00615"/>
    </source>
</evidence>
<dbReference type="InterPro" id="IPR044926">
    <property type="entry name" value="RGS_subdomain_2"/>
</dbReference>
<evidence type="ECO:0000313" key="4">
    <source>
        <dbReference type="Proteomes" id="UP001244011"/>
    </source>
</evidence>
<keyword evidence="4" id="KW-1185">Reference proteome</keyword>
<feature type="transmembrane region" description="Helical" evidence="1">
    <location>
        <begin position="390"/>
        <end position="415"/>
    </location>
</feature>
<proteinExistence type="predicted"/>
<dbReference type="GeneID" id="85314189"/>
<feature type="transmembrane region" description="Helical" evidence="1">
    <location>
        <begin position="274"/>
        <end position="297"/>
    </location>
</feature>
<comment type="caution">
    <text evidence="3">The sequence shown here is derived from an EMBL/GenBank/DDBJ whole genome shotgun (WGS) entry which is preliminary data.</text>
</comment>
<feature type="transmembrane region" description="Helical" evidence="1">
    <location>
        <begin position="317"/>
        <end position="338"/>
    </location>
</feature>
<dbReference type="SUPFAM" id="SSF48097">
    <property type="entry name" value="Regulator of G-protein signaling, RGS"/>
    <property type="match status" value="1"/>
</dbReference>
<sequence>MHLLSWLRWYKKPEYRDIKEYSTAVSSGRRSLSPDGRKTSIPSQLALDRILQNKTCSPMSLYDFYMYLKHIEFSEENLEFYIWFKNFEATWAKIASTESFSVGEKDDASFESAPESTTSSTGKLHNLPSTIDVSGFSCDAGTAENTLGRISQLIASDSMCSGNKCSPSFANRVKSFVGNTESPSKPSQTYGTLMNSGSGLRAELDTVIKTFLLPGSEKELNIPPAMRERALYNLQTSSDPAHFQPIANHVYQLLRNCSHRNFVRLGVSNGTFETLCVATTLGIVLTIAGFMCVLLRACTPHIGAHSRWEAFAPWPMWWLGLSLILSGLRGSCFFLLLFTRRQPLPWERFDDSGSVRSERKGLLRLLSRLMIFDRKLTVKDANLRRLQHKIVIQSLIGGSIFASAGVLLFIFLPVWRETVKH</sequence>